<dbReference type="AlphaFoldDB" id="L9X2E5"/>
<dbReference type="Proteomes" id="UP000011531">
    <property type="component" value="Unassembled WGS sequence"/>
</dbReference>
<dbReference type="EMBL" id="AOIA01000127">
    <property type="protein sequence ID" value="ELY55782.1"/>
    <property type="molecule type" value="Genomic_DNA"/>
</dbReference>
<gene>
    <name evidence="1" type="ORF">C492_15021</name>
</gene>
<evidence type="ECO:0000313" key="1">
    <source>
        <dbReference type="EMBL" id="ELY55782.1"/>
    </source>
</evidence>
<proteinExistence type="predicted"/>
<sequence length="63" mass="7470">MPFGLVKLCCSMRLLIQTTDGKEFTLIFILHEWKNLYLKKLMLYLPWLSQLIKLLSKQTAILE</sequence>
<comment type="caution">
    <text evidence="1">The sequence shown here is derived from an EMBL/GenBank/DDBJ whole genome shotgun (WGS) entry which is preliminary data.</text>
</comment>
<keyword evidence="2" id="KW-1185">Reference proteome</keyword>
<organism evidence="1 2">
    <name type="scientific">Natronococcus jeotgali DSM 18795</name>
    <dbReference type="NCBI Taxonomy" id="1227498"/>
    <lineage>
        <taxon>Archaea</taxon>
        <taxon>Methanobacteriati</taxon>
        <taxon>Methanobacteriota</taxon>
        <taxon>Stenosarchaea group</taxon>
        <taxon>Halobacteria</taxon>
        <taxon>Halobacteriales</taxon>
        <taxon>Natrialbaceae</taxon>
        <taxon>Natronococcus</taxon>
    </lineage>
</organism>
<reference evidence="1 2" key="1">
    <citation type="journal article" date="2014" name="PLoS Genet.">
        <title>Phylogenetically driven sequencing of extremely halophilic archaea reveals strategies for static and dynamic osmo-response.</title>
        <authorList>
            <person name="Becker E.A."/>
            <person name="Seitzer P.M."/>
            <person name="Tritt A."/>
            <person name="Larsen D."/>
            <person name="Krusor M."/>
            <person name="Yao A.I."/>
            <person name="Wu D."/>
            <person name="Madern D."/>
            <person name="Eisen J.A."/>
            <person name="Darling A.E."/>
            <person name="Facciotti M.T."/>
        </authorList>
    </citation>
    <scope>NUCLEOTIDE SEQUENCE [LARGE SCALE GENOMIC DNA]</scope>
    <source>
        <strain evidence="1 2">DSM 18795</strain>
    </source>
</reference>
<accession>L9X2E5</accession>
<name>L9X2E5_9EURY</name>
<evidence type="ECO:0000313" key="2">
    <source>
        <dbReference type="Proteomes" id="UP000011531"/>
    </source>
</evidence>
<protein>
    <submittedName>
        <fullName evidence="1">Uncharacterized protein</fullName>
    </submittedName>
</protein>